<name>A0ABQ2L8U3_9BACL</name>
<evidence type="ECO:0000313" key="2">
    <source>
        <dbReference type="Proteomes" id="UP000606653"/>
    </source>
</evidence>
<reference evidence="2" key="1">
    <citation type="journal article" date="2019" name="Int. J. Syst. Evol. Microbiol.">
        <title>The Global Catalogue of Microorganisms (GCM) 10K type strain sequencing project: providing services to taxonomists for standard genome sequencing and annotation.</title>
        <authorList>
            <consortium name="The Broad Institute Genomics Platform"/>
            <consortium name="The Broad Institute Genome Sequencing Center for Infectious Disease"/>
            <person name="Wu L."/>
            <person name="Ma J."/>
        </authorList>
    </citation>
    <scope>NUCLEOTIDE SEQUENCE [LARGE SCALE GENOMIC DNA]</scope>
    <source>
        <strain evidence="2">CGMCC 1.6964</strain>
    </source>
</reference>
<accession>A0ABQ2L8U3</accession>
<organism evidence="1 2">
    <name type="scientific">Saccharibacillus kuerlensis</name>
    <dbReference type="NCBI Taxonomy" id="459527"/>
    <lineage>
        <taxon>Bacteria</taxon>
        <taxon>Bacillati</taxon>
        <taxon>Bacillota</taxon>
        <taxon>Bacilli</taxon>
        <taxon>Bacillales</taxon>
        <taxon>Paenibacillaceae</taxon>
        <taxon>Saccharibacillus</taxon>
    </lineage>
</organism>
<keyword evidence="2" id="KW-1185">Reference proteome</keyword>
<gene>
    <name evidence="1" type="ORF">GCM10010969_35290</name>
</gene>
<proteinExistence type="predicted"/>
<dbReference type="Proteomes" id="UP000606653">
    <property type="component" value="Unassembled WGS sequence"/>
</dbReference>
<comment type="caution">
    <text evidence="1">The sequence shown here is derived from an EMBL/GenBank/DDBJ whole genome shotgun (WGS) entry which is preliminary data.</text>
</comment>
<dbReference type="EMBL" id="BMLN01000013">
    <property type="protein sequence ID" value="GGO07103.1"/>
    <property type="molecule type" value="Genomic_DNA"/>
</dbReference>
<evidence type="ECO:0000313" key="1">
    <source>
        <dbReference type="EMBL" id="GGO07103.1"/>
    </source>
</evidence>
<protein>
    <submittedName>
        <fullName evidence="1">Uncharacterized protein</fullName>
    </submittedName>
</protein>
<dbReference type="RefSeq" id="WP_018977679.1">
    <property type="nucleotide sequence ID" value="NZ_BMLN01000013.1"/>
</dbReference>
<sequence length="44" mass="4809">MFFVVSMAAIVVSIMAVLKRLDGGSIGTGVKTALFMLLYYFSPY</sequence>